<dbReference type="PANTHER" id="PTHR40617:SF1">
    <property type="entry name" value="ATTH DOMAIN-CONTAINING PROTEIN-RELATED"/>
    <property type="match status" value="1"/>
</dbReference>
<dbReference type="Proteomes" id="UP000270866">
    <property type="component" value="Chromosome 1"/>
</dbReference>
<proteinExistence type="predicted"/>
<dbReference type="AlphaFoldDB" id="A0A3L6PBR5"/>
<dbReference type="EMBL" id="MRCU01000001">
    <property type="protein sequence ID" value="RKK30260.1"/>
    <property type="molecule type" value="Genomic_DNA"/>
</dbReference>
<sequence length="370" mass="41603">MTATPISWAPPVYPPTTIDNDGTLVNRYDARKTLAYVTTDTNNVNKCVTFLLTSQSGYTKRRSVFMLYWITTKDGLKYHLTSNAGLRGADLLGTFISLNDLQDLTSRGASILHPGSGNPDRLELKSATQSITSPEGGDQWTNTHLELDFVGIKLDMTIQPTGGNFYYGGGGGVQLVNRGPDPDGSTALPGWSWYWANPTTRLEGHLVIDGKQHEIDPEQSYALFERQWGNFHIGKGYYALWFYLESGEVLISWSMEPSIDGESKIAFASVWHPNGRHEMLPVGPKSRAWDIEASPRTGLKYFNKFFLDLPARNAYFTFDKWIRDGELIPSLPEQRDKYITISESYGEGKGFWDDKEVQIQGHIEQLSLLR</sequence>
<accession>A0A3L6PBR5</accession>
<organism evidence="1">
    <name type="scientific">Fusarium oxysporum f. sp. cepae</name>
    <dbReference type="NCBI Taxonomy" id="396571"/>
    <lineage>
        <taxon>Eukaryota</taxon>
        <taxon>Fungi</taxon>
        <taxon>Dikarya</taxon>
        <taxon>Ascomycota</taxon>
        <taxon>Pezizomycotina</taxon>
        <taxon>Sordariomycetes</taxon>
        <taxon>Hypocreomycetidae</taxon>
        <taxon>Hypocreales</taxon>
        <taxon>Nectriaceae</taxon>
        <taxon>Fusarium</taxon>
        <taxon>Fusarium oxysporum species complex</taxon>
    </lineage>
</organism>
<name>A0A3L6PBR5_FUSOX</name>
<comment type="caution">
    <text evidence="1">The sequence shown here is derived from an EMBL/GenBank/DDBJ whole genome shotgun (WGS) entry which is preliminary data.</text>
</comment>
<evidence type="ECO:0000313" key="1">
    <source>
        <dbReference type="EMBL" id="RKK30260.1"/>
    </source>
</evidence>
<dbReference type="InterPro" id="IPR053112">
    <property type="entry name" value="Fungal_Dehydratase/Hydratase"/>
</dbReference>
<dbReference type="SUPFAM" id="SSF159245">
    <property type="entry name" value="AttH-like"/>
    <property type="match status" value="1"/>
</dbReference>
<protein>
    <recommendedName>
        <fullName evidence="2">Hydroxyneurosporene synthase (CrtC)</fullName>
    </recommendedName>
</protein>
<reference evidence="1" key="1">
    <citation type="journal article" date="2018" name="Sci. Rep.">
        <title>Characterisation of pathogen-specific regions and novel effector candidates in Fusarium oxysporum f. sp. cepae.</title>
        <authorList>
            <person name="Armitage A.D."/>
            <person name="Taylor A."/>
            <person name="Sobczyk M.K."/>
            <person name="Baxter L."/>
            <person name="Greenfield B.P."/>
            <person name="Bates H.J."/>
            <person name="Wilson F."/>
            <person name="Jackson A.C."/>
            <person name="Ott S."/>
            <person name="Harrison R.J."/>
            <person name="Clarkson J.P."/>
        </authorList>
    </citation>
    <scope>NUCLEOTIDE SEQUENCE [LARGE SCALE GENOMIC DNA]</scope>
    <source>
        <strain evidence="1">FoC_Fus2</strain>
    </source>
</reference>
<gene>
    <name evidence="1" type="ORF">BFJ65_g2155</name>
</gene>
<dbReference type="PANTHER" id="PTHR40617">
    <property type="entry name" value="TERPENE CYCLASE ASQC"/>
    <property type="match status" value="1"/>
</dbReference>
<evidence type="ECO:0008006" key="2">
    <source>
        <dbReference type="Google" id="ProtNLM"/>
    </source>
</evidence>